<dbReference type="Gene3D" id="2.60.120.560">
    <property type="entry name" value="Exo-inulinase, domain 1"/>
    <property type="match status" value="1"/>
</dbReference>
<proteinExistence type="predicted"/>
<gene>
    <name evidence="2" type="ORF">D4L85_13410</name>
</gene>
<dbReference type="AlphaFoldDB" id="A0A385T0A5"/>
<keyword evidence="3" id="KW-1185">Reference proteome</keyword>
<protein>
    <recommendedName>
        <fullName evidence="4">DUF1080 domain-containing protein</fullName>
    </recommendedName>
</protein>
<name>A0A385T0A5_9BACT</name>
<evidence type="ECO:0000313" key="2">
    <source>
        <dbReference type="EMBL" id="AYB35530.1"/>
    </source>
</evidence>
<keyword evidence="1" id="KW-0732">Signal</keyword>
<evidence type="ECO:0000313" key="3">
    <source>
        <dbReference type="Proteomes" id="UP000266183"/>
    </source>
</evidence>
<sequence length="219" mass="24711">MLTFLVCCCALCSIRLSAQAFQFAKDKLVAVHVAMSVETLKGKRVVRVAKDSAVKEVDEPTFVKLKGVEFKDGTIEVRVLSKLQPAAPELARGFIGVAFRINEDNSKFECIYIRPANGRDSNQVRRNHAIQYFSYPDYKFNRLRKEAPEQYESYADMGLNEWIKMKIVVKGQQAKLFLNENREPSLIVNDLKQDAEPGAIGLWVDVGTDGLFSDVSITR</sequence>
<dbReference type="Proteomes" id="UP000266183">
    <property type="component" value="Chromosome"/>
</dbReference>
<organism evidence="2 3">
    <name type="scientific">Chryseolinea soli</name>
    <dbReference type="NCBI Taxonomy" id="2321403"/>
    <lineage>
        <taxon>Bacteria</taxon>
        <taxon>Pseudomonadati</taxon>
        <taxon>Bacteroidota</taxon>
        <taxon>Cytophagia</taxon>
        <taxon>Cytophagales</taxon>
        <taxon>Fulvivirgaceae</taxon>
        <taxon>Chryseolinea</taxon>
    </lineage>
</organism>
<dbReference type="EMBL" id="CP032382">
    <property type="protein sequence ID" value="AYB35530.1"/>
    <property type="molecule type" value="Genomic_DNA"/>
</dbReference>
<dbReference type="OrthoDB" id="118532at2"/>
<evidence type="ECO:0008006" key="4">
    <source>
        <dbReference type="Google" id="ProtNLM"/>
    </source>
</evidence>
<reference evidence="3" key="1">
    <citation type="submission" date="2018-09" db="EMBL/GenBank/DDBJ databases">
        <title>Chryseolinea sp. KIS68-18 isolated from soil.</title>
        <authorList>
            <person name="Weon H.-Y."/>
            <person name="Kwon S.-W."/>
            <person name="Lee S.A."/>
        </authorList>
    </citation>
    <scope>NUCLEOTIDE SEQUENCE [LARGE SCALE GENOMIC DNA]</scope>
    <source>
        <strain evidence="3">KIS68-18</strain>
    </source>
</reference>
<feature type="signal peptide" evidence="1">
    <location>
        <begin position="1"/>
        <end position="20"/>
    </location>
</feature>
<evidence type="ECO:0000256" key="1">
    <source>
        <dbReference type="SAM" id="SignalP"/>
    </source>
</evidence>
<accession>A0A385T0A5</accession>
<dbReference type="KEGG" id="chk:D4L85_13410"/>
<feature type="chain" id="PRO_5017268461" description="DUF1080 domain-containing protein" evidence="1">
    <location>
        <begin position="21"/>
        <end position="219"/>
    </location>
</feature>